<gene>
    <name evidence="1" type="ORF">GCK72_021611</name>
</gene>
<dbReference type="Pfam" id="PF05742">
    <property type="entry name" value="TANGO2"/>
    <property type="match status" value="1"/>
</dbReference>
<accession>A0A6A5GK50</accession>
<dbReference type="PANTHER" id="PTHR17985:SF8">
    <property type="entry name" value="TRANSPORT AND GOLGI ORGANIZATION PROTEIN 2 HOMOLOG"/>
    <property type="match status" value="1"/>
</dbReference>
<dbReference type="KEGG" id="crq:GCK72_021611"/>
<dbReference type="EMBL" id="WUAV01000005">
    <property type="protein sequence ID" value="KAF1755043.1"/>
    <property type="molecule type" value="Genomic_DNA"/>
</dbReference>
<dbReference type="GeneID" id="9828050"/>
<dbReference type="GO" id="GO:0005794">
    <property type="term" value="C:Golgi apparatus"/>
    <property type="evidence" value="ECO:0007669"/>
    <property type="project" value="TreeGrafter"/>
</dbReference>
<dbReference type="Proteomes" id="UP000483820">
    <property type="component" value="Chromosome V"/>
</dbReference>
<evidence type="ECO:0000313" key="2">
    <source>
        <dbReference type="Proteomes" id="UP000483820"/>
    </source>
</evidence>
<reference evidence="1 2" key="1">
    <citation type="submission" date="2019-12" db="EMBL/GenBank/DDBJ databases">
        <title>Chromosome-level assembly of the Caenorhabditis remanei genome.</title>
        <authorList>
            <person name="Teterina A.A."/>
            <person name="Willis J.H."/>
            <person name="Phillips P.C."/>
        </authorList>
    </citation>
    <scope>NUCLEOTIDE SEQUENCE [LARGE SCALE GENOMIC DNA]</scope>
    <source>
        <strain evidence="1 2">PX506</strain>
        <tissue evidence="1">Whole organism</tissue>
    </source>
</reference>
<dbReference type="GO" id="GO:0009306">
    <property type="term" value="P:protein secretion"/>
    <property type="evidence" value="ECO:0007669"/>
    <property type="project" value="TreeGrafter"/>
</dbReference>
<dbReference type="InterPro" id="IPR008551">
    <property type="entry name" value="TANGO2"/>
</dbReference>
<name>A0A6A5GK50_CAERE</name>
<dbReference type="GO" id="GO:0007030">
    <property type="term" value="P:Golgi organization"/>
    <property type="evidence" value="ECO:0007669"/>
    <property type="project" value="TreeGrafter"/>
</dbReference>
<dbReference type="RefSeq" id="XP_003098073.2">
    <property type="nucleotide sequence ID" value="XM_003098025.2"/>
</dbReference>
<dbReference type="AlphaFoldDB" id="A0A6A5GK50"/>
<protein>
    <submittedName>
        <fullName evidence="1">Uncharacterized protein</fullName>
    </submittedName>
</protein>
<dbReference type="PANTHER" id="PTHR17985">
    <property type="entry name" value="SER/THR-RICH PROTEIN T10 IN DGCR REGION"/>
    <property type="match status" value="1"/>
</dbReference>
<comment type="caution">
    <text evidence="1">The sequence shown here is derived from an EMBL/GenBank/DDBJ whole genome shotgun (WGS) entry which is preliminary data.</text>
</comment>
<dbReference type="CTD" id="9828050"/>
<sequence length="278" mass="31814">MCIGFIKVATSPDEKYKLIILNNRDEDLDRPTAPIHWHDGILSGVDEKDVARGTWLGIDEHGKVGMLLSITQPVDSKHTNAPSRGGIVNEFLKSGSDSSQFFENLKGKAESFNGFQFVGIERNPKSGLFEVRSLTNQLVDQIEITKWNDKFHVYSNSPPHIPFKKAEFGLKIFSESLEKTDELDIDEIQRRLFEIATCRTHCFPDDQIRVQTGFPGDVYKPLTSIFVRFPESRRYGTRSHTLIIVDKEDNVTVLERQMEAAQKVEESTWHDEKIQFKL</sequence>
<proteinExistence type="predicted"/>
<evidence type="ECO:0000313" key="1">
    <source>
        <dbReference type="EMBL" id="KAF1755043.1"/>
    </source>
</evidence>
<organism evidence="1 2">
    <name type="scientific">Caenorhabditis remanei</name>
    <name type="common">Caenorhabditis vulgaris</name>
    <dbReference type="NCBI Taxonomy" id="31234"/>
    <lineage>
        <taxon>Eukaryota</taxon>
        <taxon>Metazoa</taxon>
        <taxon>Ecdysozoa</taxon>
        <taxon>Nematoda</taxon>
        <taxon>Chromadorea</taxon>
        <taxon>Rhabditida</taxon>
        <taxon>Rhabditina</taxon>
        <taxon>Rhabditomorpha</taxon>
        <taxon>Rhabditoidea</taxon>
        <taxon>Rhabditidae</taxon>
        <taxon>Peloderinae</taxon>
        <taxon>Caenorhabditis</taxon>
    </lineage>
</organism>